<keyword evidence="2 4" id="KW-0863">Zinc-finger</keyword>
<dbReference type="Gene3D" id="3.30.40.10">
    <property type="entry name" value="Zinc/RING finger domain, C3HC4 (zinc finger)"/>
    <property type="match status" value="1"/>
</dbReference>
<dbReference type="Ensembl" id="ENSOABT00000070800.1">
    <property type="protein sequence ID" value="ENSOABP00000072608.1"/>
    <property type="gene ID" value="ENSOABG00000033237.1"/>
</dbReference>
<dbReference type="InterPro" id="IPR001841">
    <property type="entry name" value="Znf_RING"/>
</dbReference>
<dbReference type="SUPFAM" id="SSF57850">
    <property type="entry name" value="RING/U-box"/>
    <property type="match status" value="1"/>
</dbReference>
<feature type="domain" description="RING-type" evidence="6">
    <location>
        <begin position="33"/>
        <end position="73"/>
    </location>
</feature>
<dbReference type="PROSITE" id="PS00518">
    <property type="entry name" value="ZF_RING_1"/>
    <property type="match status" value="1"/>
</dbReference>
<evidence type="ECO:0000256" key="1">
    <source>
        <dbReference type="ARBA" id="ARBA00022723"/>
    </source>
</evidence>
<dbReference type="PROSITE" id="PS50089">
    <property type="entry name" value="ZF_RING_2"/>
    <property type="match status" value="1"/>
</dbReference>
<evidence type="ECO:0000256" key="3">
    <source>
        <dbReference type="ARBA" id="ARBA00022833"/>
    </source>
</evidence>
<organism evidence="7 8">
    <name type="scientific">Oreochromis aureus</name>
    <name type="common">Israeli tilapia</name>
    <name type="synonym">Chromis aureus</name>
    <dbReference type="NCBI Taxonomy" id="47969"/>
    <lineage>
        <taxon>Eukaryota</taxon>
        <taxon>Metazoa</taxon>
        <taxon>Chordata</taxon>
        <taxon>Craniata</taxon>
        <taxon>Vertebrata</taxon>
        <taxon>Euteleostomi</taxon>
        <taxon>Actinopterygii</taxon>
        <taxon>Neopterygii</taxon>
        <taxon>Teleostei</taxon>
        <taxon>Neoteleostei</taxon>
        <taxon>Acanthomorphata</taxon>
        <taxon>Ovalentaria</taxon>
        <taxon>Cichlomorphae</taxon>
        <taxon>Cichliformes</taxon>
        <taxon>Cichlidae</taxon>
        <taxon>African cichlids</taxon>
        <taxon>Pseudocrenilabrinae</taxon>
        <taxon>Oreochromini</taxon>
        <taxon>Oreochromis</taxon>
    </lineage>
</organism>
<dbReference type="Proteomes" id="UP000472276">
    <property type="component" value="Unassembled WGS sequence"/>
</dbReference>
<dbReference type="GO" id="GO:0008270">
    <property type="term" value="F:zinc ion binding"/>
    <property type="evidence" value="ECO:0007669"/>
    <property type="project" value="UniProtKB-KW"/>
</dbReference>
<evidence type="ECO:0000259" key="6">
    <source>
        <dbReference type="PROSITE" id="PS50089"/>
    </source>
</evidence>
<dbReference type="PANTHER" id="PTHR25465:SF32">
    <property type="entry name" value="BLOODTHIRSTY-RELATED GENE FAMILY, MEMBER 16 ISOFORM X1-RELATED"/>
    <property type="match status" value="1"/>
</dbReference>
<protein>
    <recommendedName>
        <fullName evidence="6">RING-type domain-containing protein</fullName>
    </recommendedName>
</protein>
<reference evidence="7" key="3">
    <citation type="submission" date="2025-09" db="UniProtKB">
        <authorList>
            <consortium name="Ensembl"/>
        </authorList>
    </citation>
    <scope>IDENTIFICATION</scope>
</reference>
<proteinExistence type="predicted"/>
<keyword evidence="1" id="KW-0479">Metal-binding</keyword>
<keyword evidence="8" id="KW-1185">Reference proteome</keyword>
<dbReference type="InterPro" id="IPR013083">
    <property type="entry name" value="Znf_RING/FYVE/PHD"/>
</dbReference>
<keyword evidence="3" id="KW-0862">Zinc</keyword>
<evidence type="ECO:0000313" key="7">
    <source>
        <dbReference type="Ensembl" id="ENSOABP00000072608.1"/>
    </source>
</evidence>
<evidence type="ECO:0000313" key="8">
    <source>
        <dbReference type="Proteomes" id="UP000472276"/>
    </source>
</evidence>
<accession>A0AAZ1XYJ3</accession>
<evidence type="ECO:0000256" key="2">
    <source>
        <dbReference type="ARBA" id="ARBA00022771"/>
    </source>
</evidence>
<dbReference type="Pfam" id="PF15227">
    <property type="entry name" value="zf-C3HC4_4"/>
    <property type="match status" value="1"/>
</dbReference>
<evidence type="ECO:0000256" key="4">
    <source>
        <dbReference type="PROSITE-ProRule" id="PRU00175"/>
    </source>
</evidence>
<dbReference type="AlphaFoldDB" id="A0AAZ1XYJ3"/>
<dbReference type="InterPro" id="IPR051051">
    <property type="entry name" value="E3_ubiq-ligase_TRIM/RNF"/>
</dbReference>
<dbReference type="PANTHER" id="PTHR25465">
    <property type="entry name" value="B-BOX DOMAIN CONTAINING"/>
    <property type="match status" value="1"/>
</dbReference>
<dbReference type="InterPro" id="IPR017907">
    <property type="entry name" value="Znf_RING_CS"/>
</dbReference>
<dbReference type="SMART" id="SM00184">
    <property type="entry name" value="RING"/>
    <property type="match status" value="1"/>
</dbReference>
<sequence length="226" mass="26493">RMSNEKFQHVWVTKCYFSVRNMASTLTEEQFQCSICLYSFKNPVSIPCGHNFCLECIKRYWDVAHKSECPLCKESFRSRPELRVNWALKEITEKFHRSVNCNYTIVFISTLLKEMPGFKPVPPKRPIIPLQSRWEKEVVKYKDAHGLFCKELQIFQDVKHMFSTSTSADSDKEDPRAVSTDDPDPNQKDRGDQTVNGAEQSEHCFLIIYRHEHFLACLLSKKQNFN</sequence>
<feature type="region of interest" description="Disordered" evidence="5">
    <location>
        <begin position="165"/>
        <end position="195"/>
    </location>
</feature>
<reference evidence="7" key="2">
    <citation type="submission" date="2025-08" db="UniProtKB">
        <authorList>
            <consortium name="Ensembl"/>
        </authorList>
    </citation>
    <scope>IDENTIFICATION</scope>
</reference>
<name>A0AAZ1XYJ3_OREAU</name>
<reference evidence="8" key="1">
    <citation type="submission" date="2020-03" db="EMBL/GenBank/DDBJ databases">
        <title>Evolution of repeat sequences and sex chromosomes of tilapia species revealed by chromosome-level genomes.</title>
        <authorList>
            <person name="Xu L."/>
            <person name="Tao W."/>
            <person name="Wang D."/>
            <person name="Zhou Q."/>
        </authorList>
    </citation>
    <scope>NUCLEOTIDE SEQUENCE [LARGE SCALE GENOMIC DNA]</scope>
    <source>
        <strain evidence="8">Israel</strain>
    </source>
</reference>
<evidence type="ECO:0000256" key="5">
    <source>
        <dbReference type="SAM" id="MobiDB-lite"/>
    </source>
</evidence>